<gene>
    <name evidence="2" type="ORF">R5R33_02965</name>
</gene>
<feature type="compositionally biased region" description="Gly residues" evidence="1">
    <location>
        <begin position="68"/>
        <end position="88"/>
    </location>
</feature>
<dbReference type="CDD" id="cd07178">
    <property type="entry name" value="terB_like_YebE"/>
    <property type="match status" value="1"/>
</dbReference>
<dbReference type="InterPro" id="IPR007486">
    <property type="entry name" value="YebE"/>
</dbReference>
<dbReference type="Pfam" id="PF04391">
    <property type="entry name" value="DUF533"/>
    <property type="match status" value="1"/>
</dbReference>
<evidence type="ECO:0000313" key="3">
    <source>
        <dbReference type="Proteomes" id="UP001302477"/>
    </source>
</evidence>
<dbReference type="Proteomes" id="UP001302477">
    <property type="component" value="Chromosome"/>
</dbReference>
<feature type="region of interest" description="Disordered" evidence="1">
    <location>
        <begin position="20"/>
        <end position="88"/>
    </location>
</feature>
<feature type="region of interest" description="Disordered" evidence="1">
    <location>
        <begin position="118"/>
        <end position="201"/>
    </location>
</feature>
<protein>
    <submittedName>
        <fullName evidence="2">DUF533 domain-containing protein</fullName>
    </submittedName>
</protein>
<accession>A0AAU0MZH6</accession>
<evidence type="ECO:0000256" key="1">
    <source>
        <dbReference type="SAM" id="MobiDB-lite"/>
    </source>
</evidence>
<dbReference type="KEGG" id="mpaf:R5R33_02965"/>
<feature type="compositionally biased region" description="Low complexity" evidence="1">
    <location>
        <begin position="162"/>
        <end position="173"/>
    </location>
</feature>
<dbReference type="InterPro" id="IPR029024">
    <property type="entry name" value="TerB-like"/>
</dbReference>
<evidence type="ECO:0000313" key="2">
    <source>
        <dbReference type="EMBL" id="WOX06113.1"/>
    </source>
</evidence>
<feature type="compositionally biased region" description="Gly residues" evidence="1">
    <location>
        <begin position="121"/>
        <end position="147"/>
    </location>
</feature>
<proteinExistence type="predicted"/>
<keyword evidence="3" id="KW-1185">Reference proteome</keyword>
<reference evidence="2 3" key="1">
    <citation type="submission" date="2023-10" db="EMBL/GenBank/DDBJ databases">
        <title>Description of Microbulbifer bruguierae sp. nov., isolated from the sediments of mangrove plant Bruguiera sexangula and comparative genomic analyses of the genus Microbulbifer.</title>
        <authorList>
            <person name="Long M."/>
        </authorList>
    </citation>
    <scope>NUCLEOTIDE SEQUENCE [LARGE SCALE GENOMIC DNA]</scope>
    <source>
        <strain evidence="2 3">SPO729</strain>
    </source>
</reference>
<dbReference type="EMBL" id="CP137555">
    <property type="protein sequence ID" value="WOX06113.1"/>
    <property type="molecule type" value="Genomic_DNA"/>
</dbReference>
<dbReference type="RefSeq" id="WP_318954572.1">
    <property type="nucleotide sequence ID" value="NZ_CP137555.1"/>
</dbReference>
<dbReference type="AlphaFoldDB" id="A0AAU0MZH6"/>
<dbReference type="SUPFAM" id="SSF158682">
    <property type="entry name" value="TerB-like"/>
    <property type="match status" value="1"/>
</dbReference>
<name>A0AAU0MZH6_9GAMM</name>
<organism evidence="2 3">
    <name type="scientific">Microbulbifer pacificus</name>
    <dbReference type="NCBI Taxonomy" id="407164"/>
    <lineage>
        <taxon>Bacteria</taxon>
        <taxon>Pseudomonadati</taxon>
        <taxon>Pseudomonadota</taxon>
        <taxon>Gammaproteobacteria</taxon>
        <taxon>Cellvibrionales</taxon>
        <taxon>Microbulbiferaceae</taxon>
        <taxon>Microbulbifer</taxon>
    </lineage>
</organism>
<sequence length="314" mass="32037">MNKKLLLGALIGAGMSMLNKKMRQQSAPAPGTTPDFKRPDFSQVPPPQQSGSETDAPSLDDILARAGQPGGWNRGGASPGGQAPGGDIFGGAIPAGAGAGGAAVLVEIARRIFEQMQQSGGVPGQMPGGTQAPGGGAGGGNMGGLGDILGQIFGRANGKFGQQGPQGPQTNPGSWQSMSPRGKGGLFGFVNTADESGEPDGELQADAMLKAMVAAAQADGRIDEAEQRNILQALGGQLDSSDLDEFRDFLTQPVSVDEVVAAADNPATAFNLYLVSAMTANPDNAQERQYLDALAEKLGISEQAAQLIERQLPG</sequence>
<dbReference type="Gene3D" id="1.10.3680.10">
    <property type="entry name" value="TerB-like"/>
    <property type="match status" value="1"/>
</dbReference>